<dbReference type="Pfam" id="PF14206">
    <property type="entry name" value="Cys_rich_CPCC"/>
    <property type="match status" value="1"/>
</dbReference>
<proteinExistence type="predicted"/>
<accession>A0ABV4NTW2</accession>
<reference evidence="2 3" key="1">
    <citation type="submission" date="2024-08" db="EMBL/GenBank/DDBJ databases">
        <authorList>
            <person name="Ishaq N."/>
        </authorList>
    </citation>
    <scope>NUCLEOTIDE SEQUENCE [LARGE SCALE GENOMIC DNA]</scope>
    <source>
        <strain evidence="2 3">JCM 30400</strain>
    </source>
</reference>
<evidence type="ECO:0000313" key="3">
    <source>
        <dbReference type="Proteomes" id="UP001569414"/>
    </source>
</evidence>
<name>A0ABV4NTW2_9GAMM</name>
<dbReference type="Proteomes" id="UP001569414">
    <property type="component" value="Unassembled WGS sequence"/>
</dbReference>
<sequence>MKLAEYEIGSQLVQCGCCDYYSLVERGKCLICPVCYWEDDYDCTNENGLVLDIKSDLNNDFTLVEARENFKRYGAWLEKFSGIVLSEEERKNLKYEQRNV</sequence>
<keyword evidence="3" id="KW-1185">Reference proteome</keyword>
<dbReference type="EMBL" id="JBGMEL010000031">
    <property type="protein sequence ID" value="MFA0792573.1"/>
    <property type="molecule type" value="Genomic_DNA"/>
</dbReference>
<protein>
    <submittedName>
        <fullName evidence="2">CPCC family cysteine-rich protein</fullName>
    </submittedName>
</protein>
<organism evidence="2 3">
    <name type="scientific">Microbulbifer echini</name>
    <dbReference type="NCBI Taxonomy" id="1529067"/>
    <lineage>
        <taxon>Bacteria</taxon>
        <taxon>Pseudomonadati</taxon>
        <taxon>Pseudomonadota</taxon>
        <taxon>Gammaproteobacteria</taxon>
        <taxon>Cellvibrionales</taxon>
        <taxon>Microbulbiferaceae</taxon>
        <taxon>Microbulbifer</taxon>
    </lineage>
</organism>
<evidence type="ECO:0000313" key="2">
    <source>
        <dbReference type="EMBL" id="MFA0792573.1"/>
    </source>
</evidence>
<comment type="caution">
    <text evidence="2">The sequence shown here is derived from an EMBL/GenBank/DDBJ whole genome shotgun (WGS) entry which is preliminary data.</text>
</comment>
<dbReference type="RefSeq" id="WP_299588802.1">
    <property type="nucleotide sequence ID" value="NZ_JBGMEL010000031.1"/>
</dbReference>
<gene>
    <name evidence="2" type="ORF">ACCI51_18710</name>
</gene>
<evidence type="ECO:0000259" key="1">
    <source>
        <dbReference type="Pfam" id="PF14206"/>
    </source>
</evidence>
<dbReference type="InterPro" id="IPR025983">
    <property type="entry name" value="Cys_rich_CPCC"/>
</dbReference>
<feature type="domain" description="Cysteine-rich CPCC" evidence="1">
    <location>
        <begin position="14"/>
        <end position="86"/>
    </location>
</feature>